<comment type="similarity">
    <text evidence="3">Belongs to the glycosyl hydrolase 18 family. Chitinase class V subfamily.</text>
</comment>
<evidence type="ECO:0000256" key="16">
    <source>
        <dbReference type="SAM" id="SignalP"/>
    </source>
</evidence>
<keyword evidence="8" id="KW-0146">Chitin degradation</keyword>
<feature type="region of interest" description="Disordered" evidence="15">
    <location>
        <begin position="1580"/>
        <end position="1599"/>
    </location>
</feature>
<proteinExistence type="inferred from homology"/>
<keyword evidence="11 14" id="KW-0326">Glycosidase</keyword>
<dbReference type="CDD" id="cd00035">
    <property type="entry name" value="ChtBD1"/>
    <property type="match status" value="1"/>
</dbReference>
<dbReference type="Gene3D" id="3.30.60.10">
    <property type="entry name" value="Endochitinase-like"/>
    <property type="match status" value="1"/>
</dbReference>
<feature type="domain" description="GH18" evidence="18">
    <location>
        <begin position="148"/>
        <end position="501"/>
    </location>
</feature>
<evidence type="ECO:0000256" key="15">
    <source>
        <dbReference type="SAM" id="MobiDB-lite"/>
    </source>
</evidence>
<dbReference type="Gene3D" id="3.10.50.10">
    <property type="match status" value="1"/>
</dbReference>
<keyword evidence="5" id="KW-0964">Secreted</keyword>
<comment type="subcellular location">
    <subcellularLocation>
        <location evidence="2">Secreted</location>
    </subcellularLocation>
</comment>
<dbReference type="InterPro" id="IPR053214">
    <property type="entry name" value="LysM12-like"/>
</dbReference>
<evidence type="ECO:0000256" key="11">
    <source>
        <dbReference type="ARBA" id="ARBA00023295"/>
    </source>
</evidence>
<evidence type="ECO:0000256" key="1">
    <source>
        <dbReference type="ARBA" id="ARBA00000822"/>
    </source>
</evidence>
<dbReference type="PROSITE" id="PS01095">
    <property type="entry name" value="GH18_1"/>
    <property type="match status" value="1"/>
</dbReference>
<comment type="catalytic activity">
    <reaction evidence="1">
        <text>Random endo-hydrolysis of N-acetyl-beta-D-glucosaminide (1-&gt;4)-beta-linkages in chitin and chitodextrins.</text>
        <dbReference type="EC" id="3.2.1.14"/>
    </reaction>
</comment>
<evidence type="ECO:0000256" key="5">
    <source>
        <dbReference type="ARBA" id="ARBA00022525"/>
    </source>
</evidence>
<evidence type="ECO:0000259" key="17">
    <source>
        <dbReference type="PROSITE" id="PS50941"/>
    </source>
</evidence>
<keyword evidence="10" id="KW-0119">Carbohydrate metabolism</keyword>
<dbReference type="InterPro" id="IPR001223">
    <property type="entry name" value="Glyco_hydro18_cat"/>
</dbReference>
<dbReference type="Pfam" id="PF00704">
    <property type="entry name" value="Glyco_hydro_18"/>
    <property type="match status" value="1"/>
</dbReference>
<feature type="non-terminal residue" evidence="19">
    <location>
        <position position="1"/>
    </location>
</feature>
<dbReference type="PROSITE" id="PS51910">
    <property type="entry name" value="GH18_2"/>
    <property type="match status" value="1"/>
</dbReference>
<evidence type="ECO:0000256" key="8">
    <source>
        <dbReference type="ARBA" id="ARBA00023024"/>
    </source>
</evidence>
<dbReference type="InterPro" id="IPR018371">
    <property type="entry name" value="Chitin-binding_1_CS"/>
</dbReference>
<keyword evidence="20" id="KW-1185">Reference proteome</keyword>
<keyword evidence="12" id="KW-0624">Polysaccharide degradation</keyword>
<dbReference type="Proteomes" id="UP001480595">
    <property type="component" value="Unassembled WGS sequence"/>
</dbReference>
<evidence type="ECO:0000256" key="6">
    <source>
        <dbReference type="ARBA" id="ARBA00022669"/>
    </source>
</evidence>
<dbReference type="InterPro" id="IPR036861">
    <property type="entry name" value="Endochitinase-like_sf"/>
</dbReference>
<dbReference type="EMBL" id="JAQQWL010000011">
    <property type="protein sequence ID" value="KAK8050311.1"/>
    <property type="molecule type" value="Genomic_DNA"/>
</dbReference>
<keyword evidence="9" id="KW-0843">Virulence</keyword>
<evidence type="ECO:0000256" key="14">
    <source>
        <dbReference type="RuleBase" id="RU000489"/>
    </source>
</evidence>
<keyword evidence="6 13" id="KW-0147">Chitin-binding</keyword>
<keyword evidence="16" id="KW-0732">Signal</keyword>
<evidence type="ECO:0000256" key="13">
    <source>
        <dbReference type="PROSITE-ProRule" id="PRU00261"/>
    </source>
</evidence>
<dbReference type="RefSeq" id="XP_066712560.1">
    <property type="nucleotide sequence ID" value="XM_066863450.1"/>
</dbReference>
<feature type="region of interest" description="Disordered" evidence="15">
    <location>
        <begin position="1304"/>
        <end position="1324"/>
    </location>
</feature>
<dbReference type="Pfam" id="PF00187">
    <property type="entry name" value="Chitin_bind_1"/>
    <property type="match status" value="1"/>
</dbReference>
<dbReference type="PANTHER" id="PTHR47700">
    <property type="entry name" value="V CHITINASE, PUTATIVE (AFU_ORTHOLOGUE AFUA_6G13720)-RELATED"/>
    <property type="match status" value="1"/>
</dbReference>
<dbReference type="SMART" id="SM00270">
    <property type="entry name" value="ChtBD1"/>
    <property type="match status" value="1"/>
</dbReference>
<dbReference type="SMART" id="SM00636">
    <property type="entry name" value="Glyco_18"/>
    <property type="match status" value="1"/>
</dbReference>
<dbReference type="PROSITE" id="PS50941">
    <property type="entry name" value="CHIT_BIND_I_2"/>
    <property type="match status" value="1"/>
</dbReference>
<feature type="chain" id="PRO_5047052798" description="chitinase" evidence="16">
    <location>
        <begin position="36"/>
        <end position="1752"/>
    </location>
</feature>
<feature type="disulfide bond" evidence="13">
    <location>
        <begin position="97"/>
        <end position="109"/>
    </location>
</feature>
<comment type="caution">
    <text evidence="19">The sequence shown here is derived from an EMBL/GenBank/DDBJ whole genome shotgun (WGS) entry which is preliminary data.</text>
</comment>
<comment type="caution">
    <text evidence="13">Lacks conserved residue(s) required for the propagation of feature annotation.</text>
</comment>
<dbReference type="InterPro" id="IPR017853">
    <property type="entry name" value="GH"/>
</dbReference>
<dbReference type="SUPFAM" id="SSF54556">
    <property type="entry name" value="Chitinase insertion domain"/>
    <property type="match status" value="1"/>
</dbReference>
<gene>
    <name evidence="19" type="ORF">PG994_012041</name>
</gene>
<dbReference type="InterPro" id="IPR029070">
    <property type="entry name" value="Chitinase_insertion_sf"/>
</dbReference>
<dbReference type="PROSITE" id="PS00026">
    <property type="entry name" value="CHIT_BIND_I_1"/>
    <property type="match status" value="1"/>
</dbReference>
<dbReference type="InterPro" id="IPR001002">
    <property type="entry name" value="Chitin-bd_1"/>
</dbReference>
<evidence type="ECO:0000256" key="12">
    <source>
        <dbReference type="ARBA" id="ARBA00023326"/>
    </source>
</evidence>
<dbReference type="EC" id="3.2.1.14" evidence="4"/>
<name>A0ABR1TUI5_9PEZI</name>
<dbReference type="InterPro" id="IPR011583">
    <property type="entry name" value="Chitinase_II/V-like_cat"/>
</dbReference>
<protein>
    <recommendedName>
        <fullName evidence="4">chitinase</fullName>
        <ecNumber evidence="4">3.2.1.14</ecNumber>
    </recommendedName>
</protein>
<keyword evidence="13" id="KW-1015">Disulfide bond</keyword>
<organism evidence="19 20">
    <name type="scientific">Apiospora phragmitis</name>
    <dbReference type="NCBI Taxonomy" id="2905665"/>
    <lineage>
        <taxon>Eukaryota</taxon>
        <taxon>Fungi</taxon>
        <taxon>Dikarya</taxon>
        <taxon>Ascomycota</taxon>
        <taxon>Pezizomycotina</taxon>
        <taxon>Sordariomycetes</taxon>
        <taxon>Xylariomycetidae</taxon>
        <taxon>Amphisphaeriales</taxon>
        <taxon>Apiosporaceae</taxon>
        <taxon>Apiospora</taxon>
    </lineage>
</organism>
<evidence type="ECO:0000256" key="10">
    <source>
        <dbReference type="ARBA" id="ARBA00023277"/>
    </source>
</evidence>
<dbReference type="PANTHER" id="PTHR47700:SF2">
    <property type="entry name" value="CHITINASE"/>
    <property type="match status" value="1"/>
</dbReference>
<evidence type="ECO:0000256" key="4">
    <source>
        <dbReference type="ARBA" id="ARBA00012729"/>
    </source>
</evidence>
<dbReference type="GeneID" id="92096513"/>
<evidence type="ECO:0000256" key="9">
    <source>
        <dbReference type="ARBA" id="ARBA00023026"/>
    </source>
</evidence>
<dbReference type="InterPro" id="IPR001579">
    <property type="entry name" value="Glyco_hydro_18_chit_AS"/>
</dbReference>
<evidence type="ECO:0000313" key="19">
    <source>
        <dbReference type="EMBL" id="KAK8050311.1"/>
    </source>
</evidence>
<reference evidence="19 20" key="1">
    <citation type="submission" date="2023-01" db="EMBL/GenBank/DDBJ databases">
        <title>Analysis of 21 Apiospora genomes using comparative genomics revels a genus with tremendous synthesis potential of carbohydrate active enzymes and secondary metabolites.</title>
        <authorList>
            <person name="Sorensen T."/>
        </authorList>
    </citation>
    <scope>NUCLEOTIDE SEQUENCE [LARGE SCALE GENOMIC DNA]</scope>
    <source>
        <strain evidence="19 20">CBS 135458</strain>
    </source>
</reference>
<evidence type="ECO:0000259" key="18">
    <source>
        <dbReference type="PROSITE" id="PS51910"/>
    </source>
</evidence>
<accession>A0ABR1TUI5</accession>
<feature type="disulfide bond" evidence="13">
    <location>
        <begin position="102"/>
        <end position="116"/>
    </location>
</feature>
<evidence type="ECO:0000256" key="7">
    <source>
        <dbReference type="ARBA" id="ARBA00022801"/>
    </source>
</evidence>
<evidence type="ECO:0000256" key="2">
    <source>
        <dbReference type="ARBA" id="ARBA00004613"/>
    </source>
</evidence>
<feature type="signal peptide" evidence="16">
    <location>
        <begin position="1"/>
        <end position="35"/>
    </location>
</feature>
<keyword evidence="7 14" id="KW-0378">Hydrolase</keyword>
<sequence>VRLHLNTSISIMRSRNFISRFSVLGLVVFFGLCWSQNAPPAAGGTCSDSVPCQSGCCNSNNACGFGPKYCSFDAGCKSNCNATAECGQYAAEAPGDCPINVCCSQWGFCGVTEDFCGDGCQPNSEGNGCGDAPRPKDCTSNTDALTYERRIGYYELFAVENSCNVFEPEEVVVAGLTHLNLAFVNFGSDYKLQTGDGSLIYRSSLLKVNKPGLHVCISVGGWTFSDPPDQTLWSDMANSYTNRQTFINSVVDFLKEYGLDGIDLDWEYPSADDRGGIPSDADAFVLLVSDLRDAFDAADPGWTISVTLPTSYWYLRGFNVGSMQKYVSWFNLMSYDLHGTWDHDNQWTGPYLKGHTDITEIDLGLDLLWRNGIDPAKVVFGMGFYGRSFTMADPNCYQPNGQCQFSVAGRPGTCSDQAGILTYQEIAARNSSLDVQTFYNSTSTVKFNVYDGDQWVSYDDQQSWTDKKAFLSKRCLSGLMIWALDQDNSTFEAYDGVMGDTSLLELEGGGLSPEATAALANQFAAYTGQNCFVTPRCTDGSSGQKGSDQVCPGVISEGWWRSICCPKDALPKNCGWVGAPERSEISCSGSCGSTQFQLNTDSYLDAKGEDTCYYGTRSLCCDSTELISDCYWSPCQGPILSNPECNDGYTFEGYRLDKPDGTPWCSDTYVSPLDGSMGSPVHGSFRSALCCPEKEAWSNCDWSNNAGFYDPKQVCIPAPCGKNKIQIATALDPPPSPESNPESTYPVSCDGVVAPAGADMHYPLCCDLQSKYNKKWPVDPEKVFKTYYNTPGDSDVMWQYSDEYTNNDKDDGKSDSEDGTDAYGFLMLDGPEGSLDNDFPKVNTIVRSEASLPRVKRSLVTYNQTVMDAVFDHTEETFTFYCNFPAHSAECQRLWTDGVEDTIIRMPDHVAEGPFARIVSIRELVKSERDAHLPPHHVEHRSQQGIHDSNPVYEMKIDYNFGAITPKRDDEPVYLRVDYTNLLGYWDEVEAADPSKKRSRMPDWQSRVKRAAMRDHAIRKRSTSAPVNITVPMDPIFSPCPSGRDEDSGHEYATKHWWGAIGNWIKKMTTVEKTDQGVIPMGWEDNINLFRAQWGCPGQTFSANLKMDLEANVQMDATYAYYFQGQFIPPKKPEVYAYLGMEPSAYVGLHLVGNAVMQYTSGRKKIVDTLAYPGLAVKGIAAVGPTLDIYGEIRGKITLHGEASAGATLHFGKAEVYWPSNAAESESAQQLLGLDSKAEKPDLGTIAPTFEAGVEIDAQLDIIVTPEANVGIKIGGGSLVSATIMDAQLTGFVKGDLSFQASGSGTSQQGSFDIPMTTGPQQAYSPDKRVDIYGPISGEISLHSKRHLEELSGRNDTAVAKSSPLFGLLPRADGTDDDVSPNTPDFTQQLSCPAGSSADVKLPELRFNCDLFGPVQVLPIGGGRSFLQQGMCDGWKRMSPRITTLTYSTDQARNTERRNQQCPTGYCEDATLQLGIATGRDGSTTVRATPKLECDEAPWASSEEGGNYLNAAERSATCVPGYQNGGWAGSTCQKMVGDLSTNWGQLDPTLSLPADQKVDNWVKWRADSAKWTTEAGVNANDQRPVTYPNVQPDPDGMAGRPNAQTSWLFRRNYTWSLAEDTADASAWWGAIGAPTFANPSYSGPGGWDSILCALNTFGQDTLFRIDGTAQYNGYCLRGPQYTTKNWQYIYHAARCQITFGAATTKKRGVLENEPVAADDQWHVQGKLISFSGRLDMLDTPNFHTHLIKYAIG</sequence>
<feature type="domain" description="Chitin-binding type-1" evidence="17">
    <location>
        <begin position="83"/>
        <end position="131"/>
    </location>
</feature>
<dbReference type="Gene3D" id="3.20.20.80">
    <property type="entry name" value="Glycosidases"/>
    <property type="match status" value="1"/>
</dbReference>
<evidence type="ECO:0000313" key="20">
    <source>
        <dbReference type="Proteomes" id="UP001480595"/>
    </source>
</evidence>
<evidence type="ECO:0000256" key="3">
    <source>
        <dbReference type="ARBA" id="ARBA00008682"/>
    </source>
</evidence>
<dbReference type="SUPFAM" id="SSF51445">
    <property type="entry name" value="(Trans)glycosidases"/>
    <property type="match status" value="1"/>
</dbReference>
<dbReference type="SUPFAM" id="SSF57016">
    <property type="entry name" value="Plant lectins/antimicrobial peptides"/>
    <property type="match status" value="1"/>
</dbReference>